<evidence type="ECO:0000256" key="2">
    <source>
        <dbReference type="ARBA" id="ARBA00022679"/>
    </source>
</evidence>
<dbReference type="GO" id="GO:0004691">
    <property type="term" value="F:cAMP-dependent protein kinase activity"/>
    <property type="evidence" value="ECO:0007669"/>
    <property type="project" value="TreeGrafter"/>
</dbReference>
<evidence type="ECO:0000256" key="3">
    <source>
        <dbReference type="ARBA" id="ARBA00022741"/>
    </source>
</evidence>
<keyword evidence="2" id="KW-0808">Transferase</keyword>
<dbReference type="InterPro" id="IPR000961">
    <property type="entry name" value="AGC-kinase_C"/>
</dbReference>
<dbReference type="EMBL" id="SPLM01000001">
    <property type="protein sequence ID" value="TMW69761.1"/>
    <property type="molecule type" value="Genomic_DNA"/>
</dbReference>
<reference evidence="11" key="1">
    <citation type="submission" date="2019-03" db="EMBL/GenBank/DDBJ databases">
        <title>Long read genome sequence of the mycoparasitic Pythium oligandrum ATCC 38472 isolated from sugarbeet rhizosphere.</title>
        <authorList>
            <person name="Gaulin E."/>
        </authorList>
    </citation>
    <scope>NUCLEOTIDE SEQUENCE</scope>
    <source>
        <strain evidence="11">ATCC 38472_TT</strain>
    </source>
</reference>
<comment type="caution">
    <text evidence="11">The sequence shown here is derived from an EMBL/GenBank/DDBJ whole genome shotgun (WGS) entry which is preliminary data.</text>
</comment>
<dbReference type="SUPFAM" id="SSF56112">
    <property type="entry name" value="Protein kinase-like (PK-like)"/>
    <property type="match status" value="1"/>
</dbReference>
<dbReference type="Pfam" id="PF00069">
    <property type="entry name" value="Pkinase"/>
    <property type="match status" value="2"/>
</dbReference>
<keyword evidence="3 6" id="KW-0547">Nucleotide-binding</keyword>
<organism evidence="11 12">
    <name type="scientific">Pythium oligandrum</name>
    <name type="common">Mycoparasitic fungus</name>
    <dbReference type="NCBI Taxonomy" id="41045"/>
    <lineage>
        <taxon>Eukaryota</taxon>
        <taxon>Sar</taxon>
        <taxon>Stramenopiles</taxon>
        <taxon>Oomycota</taxon>
        <taxon>Peronosporomycetes</taxon>
        <taxon>Pythiales</taxon>
        <taxon>Pythiaceae</taxon>
        <taxon>Pythium</taxon>
    </lineage>
</organism>
<keyword evidence="4" id="KW-0418">Kinase</keyword>
<dbReference type="Gene3D" id="1.10.510.10">
    <property type="entry name" value="Transferase(Phosphotransferase) domain 1"/>
    <property type="match status" value="1"/>
</dbReference>
<evidence type="ECO:0000313" key="12">
    <source>
        <dbReference type="Proteomes" id="UP000794436"/>
    </source>
</evidence>
<dbReference type="PROSITE" id="PS00108">
    <property type="entry name" value="PROTEIN_KINASE_ST"/>
    <property type="match status" value="1"/>
</dbReference>
<dbReference type="InterPro" id="IPR000719">
    <property type="entry name" value="Prot_kinase_dom"/>
</dbReference>
<proteinExistence type="inferred from homology"/>
<dbReference type="PANTHER" id="PTHR24353">
    <property type="entry name" value="CYCLIC NUCLEOTIDE-DEPENDENT PROTEIN KINASE"/>
    <property type="match status" value="1"/>
</dbReference>
<dbReference type="PROSITE" id="PS00107">
    <property type="entry name" value="PROTEIN_KINASE_ATP"/>
    <property type="match status" value="1"/>
</dbReference>
<evidence type="ECO:0000313" key="11">
    <source>
        <dbReference type="EMBL" id="TMW69761.1"/>
    </source>
</evidence>
<dbReference type="InterPro" id="IPR045270">
    <property type="entry name" value="STKc_AGC"/>
</dbReference>
<dbReference type="FunFam" id="3.30.200.20:FF:000042">
    <property type="entry name" value="Aurora kinase A"/>
    <property type="match status" value="1"/>
</dbReference>
<dbReference type="PROSITE" id="PS50011">
    <property type="entry name" value="PROTEIN_KINASE_DOM"/>
    <property type="match status" value="1"/>
</dbReference>
<feature type="binding site" evidence="6">
    <location>
        <position position="50"/>
    </location>
    <ligand>
        <name>ATP</name>
        <dbReference type="ChEBI" id="CHEBI:30616"/>
    </ligand>
</feature>
<evidence type="ECO:0000256" key="1">
    <source>
        <dbReference type="ARBA" id="ARBA00022527"/>
    </source>
</evidence>
<dbReference type="InterPro" id="IPR011009">
    <property type="entry name" value="Kinase-like_dom_sf"/>
</dbReference>
<feature type="region of interest" description="Disordered" evidence="8">
    <location>
        <begin position="119"/>
        <end position="141"/>
    </location>
</feature>
<dbReference type="PROSITE" id="PS51285">
    <property type="entry name" value="AGC_KINASE_CTER"/>
    <property type="match status" value="1"/>
</dbReference>
<dbReference type="PANTHER" id="PTHR24353:SF37">
    <property type="entry name" value="CAMP-DEPENDENT PROTEIN KINASE CATALYTIC SUBUNIT PRKX"/>
    <property type="match status" value="1"/>
</dbReference>
<feature type="domain" description="Protein kinase" evidence="9">
    <location>
        <begin position="21"/>
        <end position="337"/>
    </location>
</feature>
<evidence type="ECO:0000259" key="9">
    <source>
        <dbReference type="PROSITE" id="PS50011"/>
    </source>
</evidence>
<sequence length="385" mass="43801">MAATLSPGSMAILCSTDLAEYEVLEVLGHGSFGIVRLARHRETGRAVAIKILDKDHIIEWKQETNIFREQTVHLELDHPFISRLHTTFQDAEAVYFILEFCPGGELYSLVYQEDVEEELPKDDEICPTESESDDDDLRKPVRTEDVKTTSIADDVLYRQKTNAAAKRALKSSLGGIRESHAAFYLACISFALEHLHEQDILYRDLKLENVVIDINGYPKLIDFGLSKPEAAQRARNNTVCGSMEYMAPEVVQRDAYNFRADMWSFGIIMYEMLFGTTPFYDANQREQSRRICDAIVEFPNNAEEEYPLACALIRSLLSKSPTERPASFQEVRDSAYFKRYFPTTSSWKQLLSKQARAPFVPAISGDFDTSLFAKSEEAEDESYAM</sequence>
<dbReference type="Gene3D" id="3.30.200.20">
    <property type="entry name" value="Phosphorylase Kinase, domain 1"/>
    <property type="match status" value="1"/>
</dbReference>
<evidence type="ECO:0000259" key="10">
    <source>
        <dbReference type="PROSITE" id="PS51285"/>
    </source>
</evidence>
<name>A0A8K1CW89_PYTOL</name>
<dbReference type="PIRSF" id="PIRSF000654">
    <property type="entry name" value="Integrin-linked_kinase"/>
    <property type="match status" value="1"/>
</dbReference>
<evidence type="ECO:0000256" key="5">
    <source>
        <dbReference type="ARBA" id="ARBA00022840"/>
    </source>
</evidence>
<dbReference type="InterPro" id="IPR008271">
    <property type="entry name" value="Ser/Thr_kinase_AS"/>
</dbReference>
<evidence type="ECO:0000256" key="7">
    <source>
        <dbReference type="RuleBase" id="RU000304"/>
    </source>
</evidence>
<dbReference type="GO" id="GO:0005952">
    <property type="term" value="C:cAMP-dependent protein kinase complex"/>
    <property type="evidence" value="ECO:0007669"/>
    <property type="project" value="TreeGrafter"/>
</dbReference>
<dbReference type="SMART" id="SM00220">
    <property type="entry name" value="S_TKc"/>
    <property type="match status" value="1"/>
</dbReference>
<dbReference type="AlphaFoldDB" id="A0A8K1CW89"/>
<gene>
    <name evidence="11" type="ORF">Poli38472_001917</name>
</gene>
<feature type="domain" description="AGC-kinase C-terminal" evidence="10">
    <location>
        <begin position="343"/>
        <end position="385"/>
    </location>
</feature>
<keyword evidence="12" id="KW-1185">Reference proteome</keyword>
<evidence type="ECO:0000256" key="6">
    <source>
        <dbReference type="PROSITE-ProRule" id="PRU10141"/>
    </source>
</evidence>
<keyword evidence="5 6" id="KW-0067">ATP-binding</keyword>
<dbReference type="GO" id="GO:0005524">
    <property type="term" value="F:ATP binding"/>
    <property type="evidence" value="ECO:0007669"/>
    <property type="project" value="UniProtKB-UniRule"/>
</dbReference>
<comment type="similarity">
    <text evidence="7">Belongs to the protein kinase superfamily.</text>
</comment>
<dbReference type="OrthoDB" id="63267at2759"/>
<evidence type="ECO:0000256" key="4">
    <source>
        <dbReference type="ARBA" id="ARBA00022777"/>
    </source>
</evidence>
<evidence type="ECO:0000256" key="8">
    <source>
        <dbReference type="SAM" id="MobiDB-lite"/>
    </source>
</evidence>
<dbReference type="Proteomes" id="UP000794436">
    <property type="component" value="Unassembled WGS sequence"/>
</dbReference>
<accession>A0A8K1CW89</accession>
<dbReference type="CDD" id="cd05123">
    <property type="entry name" value="STKc_AGC"/>
    <property type="match status" value="1"/>
</dbReference>
<protein>
    <submittedName>
        <fullName evidence="11">Uncharacterized protein</fullName>
    </submittedName>
</protein>
<dbReference type="InterPro" id="IPR017441">
    <property type="entry name" value="Protein_kinase_ATP_BS"/>
</dbReference>
<keyword evidence="1 7" id="KW-0723">Serine/threonine-protein kinase</keyword>